<keyword evidence="1" id="KW-0479">Metal-binding</keyword>
<dbReference type="RefSeq" id="XP_018332087.1">
    <property type="nucleotide sequence ID" value="XM_018476585.1"/>
</dbReference>
<dbReference type="PROSITE" id="PS00028">
    <property type="entry name" value="ZINC_FINGER_C2H2_1"/>
    <property type="match status" value="2"/>
</dbReference>
<evidence type="ECO:0000313" key="5">
    <source>
        <dbReference type="RefSeq" id="XP_018332086.1"/>
    </source>
</evidence>
<keyword evidence="1" id="KW-0863">Zinc-finger</keyword>
<feature type="region of interest" description="Disordered" evidence="2">
    <location>
        <begin position="562"/>
        <end position="610"/>
    </location>
</feature>
<proteinExistence type="predicted"/>
<feature type="compositionally biased region" description="Low complexity" evidence="2">
    <location>
        <begin position="745"/>
        <end position="754"/>
    </location>
</feature>
<feature type="region of interest" description="Disordered" evidence="2">
    <location>
        <begin position="331"/>
        <end position="355"/>
    </location>
</feature>
<feature type="compositionally biased region" description="Basic and acidic residues" evidence="2">
    <location>
        <begin position="465"/>
        <end position="482"/>
    </location>
</feature>
<feature type="compositionally biased region" description="Low complexity" evidence="2">
    <location>
        <begin position="422"/>
        <end position="445"/>
    </location>
</feature>
<feature type="region of interest" description="Disordered" evidence="2">
    <location>
        <begin position="737"/>
        <end position="761"/>
    </location>
</feature>
<evidence type="ECO:0000313" key="8">
    <source>
        <dbReference type="RefSeq" id="XP_018332089.1"/>
    </source>
</evidence>
<evidence type="ECO:0000256" key="1">
    <source>
        <dbReference type="PROSITE-ProRule" id="PRU00042"/>
    </source>
</evidence>
<evidence type="ECO:0000313" key="7">
    <source>
        <dbReference type="RefSeq" id="XP_018332088.1"/>
    </source>
</evidence>
<evidence type="ECO:0000256" key="2">
    <source>
        <dbReference type="SAM" id="MobiDB-lite"/>
    </source>
</evidence>
<feature type="compositionally biased region" description="Basic and acidic residues" evidence="2">
    <location>
        <begin position="404"/>
        <end position="421"/>
    </location>
</feature>
<protein>
    <submittedName>
        <fullName evidence="5 6">Myb-like protein X</fullName>
    </submittedName>
</protein>
<feature type="domain" description="C2H2-type" evidence="3">
    <location>
        <begin position="75"/>
        <end position="102"/>
    </location>
</feature>
<dbReference type="InterPro" id="IPR013087">
    <property type="entry name" value="Znf_C2H2_type"/>
</dbReference>
<dbReference type="PANTHER" id="PTHR21020">
    <property type="entry name" value="ZINC FINGER PROTEIN 800"/>
    <property type="match status" value="1"/>
</dbReference>
<name>A0A1W4XI90_AGRPL</name>
<feature type="region of interest" description="Disordered" evidence="2">
    <location>
        <begin position="404"/>
        <end position="531"/>
    </location>
</feature>
<dbReference type="RefSeq" id="XP_018332086.1">
    <property type="nucleotide sequence ID" value="XM_018476584.1"/>
</dbReference>
<dbReference type="InterPro" id="IPR039149">
    <property type="entry name" value="ZNF800"/>
</dbReference>
<dbReference type="RefSeq" id="XP_018332089.1">
    <property type="nucleotide sequence ID" value="XM_018476587.1"/>
</dbReference>
<dbReference type="OrthoDB" id="10066279at2759"/>
<dbReference type="Proteomes" id="UP000192223">
    <property type="component" value="Unplaced"/>
</dbReference>
<dbReference type="KEGG" id="apln:108741697"/>
<dbReference type="STRING" id="224129.A0A1W4XI90"/>
<accession>A0A1W4XI90</accession>
<gene>
    <name evidence="5 6 7 8 9" type="primary">LOC108741697</name>
</gene>
<feature type="compositionally biased region" description="Low complexity" evidence="2">
    <location>
        <begin position="655"/>
        <end position="669"/>
    </location>
</feature>
<dbReference type="GeneID" id="108741697"/>
<dbReference type="PROSITE" id="PS50157">
    <property type="entry name" value="ZINC_FINGER_C2H2_2"/>
    <property type="match status" value="2"/>
</dbReference>
<keyword evidence="4" id="KW-1185">Reference proteome</keyword>
<dbReference type="SMART" id="SM00355">
    <property type="entry name" value="ZnF_C2H2"/>
    <property type="match status" value="4"/>
</dbReference>
<feature type="region of interest" description="Disordered" evidence="2">
    <location>
        <begin position="622"/>
        <end position="696"/>
    </location>
</feature>
<dbReference type="AlphaFoldDB" id="A0A1W4XI90"/>
<keyword evidence="1" id="KW-0862">Zinc</keyword>
<evidence type="ECO:0000259" key="3">
    <source>
        <dbReference type="PROSITE" id="PS50157"/>
    </source>
</evidence>
<dbReference type="GO" id="GO:0008270">
    <property type="term" value="F:zinc ion binding"/>
    <property type="evidence" value="ECO:0007669"/>
    <property type="project" value="UniProtKB-KW"/>
</dbReference>
<dbReference type="PANTHER" id="PTHR21020:SF0">
    <property type="entry name" value="ZINC FINGER PROTEIN 800"/>
    <property type="match status" value="1"/>
</dbReference>
<evidence type="ECO:0000313" key="9">
    <source>
        <dbReference type="RefSeq" id="XP_018332090.1"/>
    </source>
</evidence>
<feature type="compositionally biased region" description="Basic and acidic residues" evidence="2">
    <location>
        <begin position="338"/>
        <end position="351"/>
    </location>
</feature>
<feature type="compositionally biased region" description="Acidic residues" evidence="2">
    <location>
        <begin position="589"/>
        <end position="600"/>
    </location>
</feature>
<evidence type="ECO:0000313" key="4">
    <source>
        <dbReference type="Proteomes" id="UP000192223"/>
    </source>
</evidence>
<dbReference type="RefSeq" id="XP_018332090.1">
    <property type="nucleotide sequence ID" value="XM_018476588.1"/>
</dbReference>
<evidence type="ECO:0000313" key="6">
    <source>
        <dbReference type="RefSeq" id="XP_018332087.1"/>
    </source>
</evidence>
<feature type="compositionally biased region" description="Basic and acidic residues" evidence="2">
    <location>
        <begin position="493"/>
        <end position="523"/>
    </location>
</feature>
<dbReference type="Gene3D" id="3.30.160.60">
    <property type="entry name" value="Classic Zinc Finger"/>
    <property type="match status" value="1"/>
</dbReference>
<dbReference type="RefSeq" id="XP_018332088.1">
    <property type="nucleotide sequence ID" value="XM_018476586.1"/>
</dbReference>
<feature type="domain" description="C2H2-type" evidence="3">
    <location>
        <begin position="253"/>
        <end position="281"/>
    </location>
</feature>
<reference evidence="5 6" key="1">
    <citation type="submission" date="2025-04" db="UniProtKB">
        <authorList>
            <consortium name="RefSeq"/>
        </authorList>
    </citation>
    <scope>IDENTIFICATION</scope>
    <source>
        <tissue evidence="5 6">Entire body</tissue>
    </source>
</reference>
<organism evidence="4 9">
    <name type="scientific">Agrilus planipennis</name>
    <name type="common">Emerald ash borer</name>
    <name type="synonym">Agrilus marcopoli</name>
    <dbReference type="NCBI Taxonomy" id="224129"/>
    <lineage>
        <taxon>Eukaryota</taxon>
        <taxon>Metazoa</taxon>
        <taxon>Ecdysozoa</taxon>
        <taxon>Arthropoda</taxon>
        <taxon>Hexapoda</taxon>
        <taxon>Insecta</taxon>
        <taxon>Pterygota</taxon>
        <taxon>Neoptera</taxon>
        <taxon>Endopterygota</taxon>
        <taxon>Coleoptera</taxon>
        <taxon>Polyphaga</taxon>
        <taxon>Elateriformia</taxon>
        <taxon>Buprestoidea</taxon>
        <taxon>Buprestidae</taxon>
        <taxon>Agrilinae</taxon>
        <taxon>Agrilus</taxon>
    </lineage>
</organism>
<sequence>MTTRNSFKNKVKKPLETTLGKAPIQCLKEESFEDLSHIRKPIDTSIFGLGQVLSLIHTATDEVKNYITYECNILYECKVCRSIFRSLANFILHKRKYCQEKYSIFQNYKANETYDDLKFCENDENNKDDNNSKTVKEKHSKSLSNVLDTLLNKQQSVFLTQTILNGNSNNESDLPENSDKCGVLVLEKIKGCDNALFQTKNDKGHLNTDLMKSEVMEIHSILDNDEAILGPDGKILTTSSQKTNNSHFPKKDITCTICNQKFSTKKTLSCHIKYKHNKNRLVYPCPECKDTLSNTWCVFRHLIKVHRKTPSEIKKLRDVIHSSAIIKDQETNLANSNDKGDEKFKKEETESQHNQQWMEDFESANDLQMCGGCGRRFERKAALHSHSQICLKRIALCNSIKENSSKHVTGEEERSSKDKPKSNPNNNNNTTSSSSSSSSSASTTTIAKGSERRKPLVLRRNCKSSSKDRSDYCVNHKDKDDGVITISDDEPDEDRKREQIETQVKKEPEEDRDLKKNDIEDSKTLTVANKEPKMSELPVEIMKEINSKIAEVIDHIKRKRLSAEDYDSGPEMALSKNEPTPSGRSIKLEDDDCVIIDNDEQQQQQEDPVDCKTVLEVILGPSSATKKPKLEDLNATDVNSSTPFTKKCKEENEDVSSPSSSDSDVSSPPFEAFNKLESDDSNDSARSAPEGDKLKSEKLKVIEDNFLSSKRPVRSRTSTLRNDFLYDAVQVKSKTIRHNREISINNNNNNNNNNNKKKTHK</sequence>